<evidence type="ECO:0008006" key="3">
    <source>
        <dbReference type="Google" id="ProtNLM"/>
    </source>
</evidence>
<dbReference type="Proteomes" id="UP000641206">
    <property type="component" value="Unassembled WGS sequence"/>
</dbReference>
<evidence type="ECO:0000313" key="1">
    <source>
        <dbReference type="EMBL" id="GGP11590.1"/>
    </source>
</evidence>
<organism evidence="1 2">
    <name type="scientific">Oceanobacillus neutriphilus</name>
    <dbReference type="NCBI Taxonomy" id="531815"/>
    <lineage>
        <taxon>Bacteria</taxon>
        <taxon>Bacillati</taxon>
        <taxon>Bacillota</taxon>
        <taxon>Bacilli</taxon>
        <taxon>Bacillales</taxon>
        <taxon>Bacillaceae</taxon>
        <taxon>Oceanobacillus</taxon>
    </lineage>
</organism>
<gene>
    <name evidence="1" type="ORF">GCM10011346_24360</name>
</gene>
<comment type="caution">
    <text evidence="1">The sequence shown here is derived from an EMBL/GenBank/DDBJ whole genome shotgun (WGS) entry which is preliminary data.</text>
</comment>
<keyword evidence="2" id="KW-1185">Reference proteome</keyword>
<name>A0ABQ2NVK0_9BACI</name>
<proteinExistence type="predicted"/>
<protein>
    <recommendedName>
        <fullName evidence="3">Resolvase/invertase-type recombinase catalytic domain-containing protein</fullName>
    </recommendedName>
</protein>
<accession>A0ABQ2NVK0</accession>
<evidence type="ECO:0000313" key="2">
    <source>
        <dbReference type="Proteomes" id="UP000641206"/>
    </source>
</evidence>
<dbReference type="EMBL" id="BMLW01000006">
    <property type="protein sequence ID" value="GGP11590.1"/>
    <property type="molecule type" value="Genomic_DNA"/>
</dbReference>
<reference evidence="2" key="1">
    <citation type="journal article" date="2019" name="Int. J. Syst. Evol. Microbiol.">
        <title>The Global Catalogue of Microorganisms (GCM) 10K type strain sequencing project: providing services to taxonomists for standard genome sequencing and annotation.</title>
        <authorList>
            <consortium name="The Broad Institute Genomics Platform"/>
            <consortium name="The Broad Institute Genome Sequencing Center for Infectious Disease"/>
            <person name="Wu L."/>
            <person name="Ma J."/>
        </authorList>
    </citation>
    <scope>NUCLEOTIDE SEQUENCE [LARGE SCALE GENOMIC DNA]</scope>
    <source>
        <strain evidence="2">CGMCC 1.7693</strain>
    </source>
</reference>
<sequence>MYVMQEVYDFSNNKLNLFMTLKLRSFLDIASSFVEKGGRKAVLFYKLDKIGKLKK</sequence>